<dbReference type="Gene3D" id="3.40.630.30">
    <property type="match status" value="1"/>
</dbReference>
<dbReference type="SUPFAM" id="SSF55729">
    <property type="entry name" value="Acyl-CoA N-acyltransferases (Nat)"/>
    <property type="match status" value="1"/>
</dbReference>
<accession>A0A7Z7ETV8</accession>
<dbReference type="EMBL" id="PIPR01000001">
    <property type="protein sequence ID" value="RUO41229.1"/>
    <property type="molecule type" value="Genomic_DNA"/>
</dbReference>
<sequence length="232" mass="25935">MKTSGHTMTTTSPAALDTAQLSYLVAEDLKIAASLLYQAYFDDPLFMELFQADKADYEKRLRAAIREELAAFWEAAQPMVGVFDGESLVGVACLTRPGKSFGPGRYWHWRLKMLLTAGYVSTRQLLEKEALIQAAMPENDYHMLAFIAVHPRYQQQGWGDVLVRAARQLLEEDKTSAGIAVYITQSHYLPLFEQHGYRKVTSVRVGSIVGELLFAERESAATAANEENTHGI</sequence>
<dbReference type="InterPro" id="IPR016181">
    <property type="entry name" value="Acyl_CoA_acyltransferase"/>
</dbReference>
<keyword evidence="2" id="KW-0808">Transferase</keyword>
<name>A0A7Z7ETV8_9GAMM</name>
<dbReference type="GO" id="GO:0016747">
    <property type="term" value="F:acyltransferase activity, transferring groups other than amino-acyl groups"/>
    <property type="evidence" value="ECO:0007669"/>
    <property type="project" value="InterPro"/>
</dbReference>
<dbReference type="AlphaFoldDB" id="A0A7Z7ETV8"/>
<dbReference type="Proteomes" id="UP000287766">
    <property type="component" value="Unassembled WGS sequence"/>
</dbReference>
<dbReference type="PANTHER" id="PTHR42791">
    <property type="entry name" value="GNAT FAMILY ACETYLTRANSFERASE"/>
    <property type="match status" value="1"/>
</dbReference>
<dbReference type="Pfam" id="PF13508">
    <property type="entry name" value="Acetyltransf_7"/>
    <property type="match status" value="1"/>
</dbReference>
<reference evidence="3" key="1">
    <citation type="journal article" date="2018" name="Front. Microbiol.">
        <title>Genome-Based Analysis Reveals the Taxonomy and Diversity of the Family Idiomarinaceae.</title>
        <authorList>
            <person name="Liu Y."/>
            <person name="Lai Q."/>
            <person name="Shao Z."/>
        </authorList>
    </citation>
    <scope>NUCLEOTIDE SEQUENCE [LARGE SCALE GENOMIC DNA]</scope>
    <source>
        <strain evidence="3">KYW314</strain>
    </source>
</reference>
<evidence type="ECO:0000313" key="3">
    <source>
        <dbReference type="Proteomes" id="UP000287766"/>
    </source>
</evidence>
<proteinExistence type="predicted"/>
<organism evidence="2 3">
    <name type="scientific">Pseudidiomarina aestuarii</name>
    <dbReference type="NCBI Taxonomy" id="624146"/>
    <lineage>
        <taxon>Bacteria</taxon>
        <taxon>Pseudomonadati</taxon>
        <taxon>Pseudomonadota</taxon>
        <taxon>Gammaproteobacteria</taxon>
        <taxon>Alteromonadales</taxon>
        <taxon>Idiomarinaceae</taxon>
        <taxon>Pseudidiomarina</taxon>
    </lineage>
</organism>
<evidence type="ECO:0000313" key="2">
    <source>
        <dbReference type="EMBL" id="RUO41229.1"/>
    </source>
</evidence>
<dbReference type="InterPro" id="IPR052523">
    <property type="entry name" value="Trichothecene_AcTrans"/>
</dbReference>
<gene>
    <name evidence="2" type="ORF">CWE22_03325</name>
</gene>
<feature type="domain" description="N-acetyltransferase" evidence="1">
    <location>
        <begin position="137"/>
        <end position="198"/>
    </location>
</feature>
<dbReference type="PANTHER" id="PTHR42791:SF1">
    <property type="entry name" value="N-ACETYLTRANSFERASE DOMAIN-CONTAINING PROTEIN"/>
    <property type="match status" value="1"/>
</dbReference>
<evidence type="ECO:0000259" key="1">
    <source>
        <dbReference type="Pfam" id="PF13508"/>
    </source>
</evidence>
<comment type="caution">
    <text evidence="2">The sequence shown here is derived from an EMBL/GenBank/DDBJ whole genome shotgun (WGS) entry which is preliminary data.</text>
</comment>
<protein>
    <submittedName>
        <fullName evidence="2">GNAT family N-acetyltransferase</fullName>
    </submittedName>
</protein>
<dbReference type="InterPro" id="IPR000182">
    <property type="entry name" value="GNAT_dom"/>
</dbReference>
<keyword evidence="3" id="KW-1185">Reference proteome</keyword>